<dbReference type="InterPro" id="IPR018060">
    <property type="entry name" value="HTH_AraC"/>
</dbReference>
<dbReference type="GO" id="GO:0003700">
    <property type="term" value="F:DNA-binding transcription factor activity"/>
    <property type="evidence" value="ECO:0007669"/>
    <property type="project" value="InterPro"/>
</dbReference>
<evidence type="ECO:0000259" key="4">
    <source>
        <dbReference type="PROSITE" id="PS01124"/>
    </source>
</evidence>
<dbReference type="PANTHER" id="PTHR43280:SF2">
    <property type="entry name" value="HTH-TYPE TRANSCRIPTIONAL REGULATOR EXSA"/>
    <property type="match status" value="1"/>
</dbReference>
<dbReference type="GO" id="GO:0043565">
    <property type="term" value="F:sequence-specific DNA binding"/>
    <property type="evidence" value="ECO:0007669"/>
    <property type="project" value="InterPro"/>
</dbReference>
<dbReference type="PANTHER" id="PTHR43280">
    <property type="entry name" value="ARAC-FAMILY TRANSCRIPTIONAL REGULATOR"/>
    <property type="match status" value="1"/>
</dbReference>
<dbReference type="Gene3D" id="1.10.10.60">
    <property type="entry name" value="Homeodomain-like"/>
    <property type="match status" value="2"/>
</dbReference>
<evidence type="ECO:0000256" key="1">
    <source>
        <dbReference type="ARBA" id="ARBA00023015"/>
    </source>
</evidence>
<protein>
    <submittedName>
        <fullName evidence="5">AraC family transcriptional regulator</fullName>
    </submittedName>
</protein>
<dbReference type="SMART" id="SM00342">
    <property type="entry name" value="HTH_ARAC"/>
    <property type="match status" value="1"/>
</dbReference>
<keyword evidence="2" id="KW-0238">DNA-binding</keyword>
<evidence type="ECO:0000256" key="3">
    <source>
        <dbReference type="ARBA" id="ARBA00023163"/>
    </source>
</evidence>
<evidence type="ECO:0000256" key="2">
    <source>
        <dbReference type="ARBA" id="ARBA00023125"/>
    </source>
</evidence>
<evidence type="ECO:0000313" key="6">
    <source>
        <dbReference type="Proteomes" id="UP000279029"/>
    </source>
</evidence>
<dbReference type="Proteomes" id="UP000279029">
    <property type="component" value="Chromosome"/>
</dbReference>
<accession>A0A3P7NYA7</accession>
<keyword evidence="6" id="KW-1185">Reference proteome</keyword>
<dbReference type="AlphaFoldDB" id="A0A3P7NYA7"/>
<dbReference type="Pfam" id="PF12833">
    <property type="entry name" value="HTH_18"/>
    <property type="match status" value="1"/>
</dbReference>
<name>A0A3P7NYA7_9FIRM</name>
<dbReference type="OrthoDB" id="1934152at2"/>
<dbReference type="RefSeq" id="WP_125137368.1">
    <property type="nucleotide sequence ID" value="NZ_LR130778.1"/>
</dbReference>
<dbReference type="PROSITE" id="PS01124">
    <property type="entry name" value="HTH_ARAC_FAMILY_2"/>
    <property type="match status" value="1"/>
</dbReference>
<feature type="domain" description="HTH araC/xylS-type" evidence="4">
    <location>
        <begin position="136"/>
        <end position="234"/>
    </location>
</feature>
<evidence type="ECO:0000313" key="5">
    <source>
        <dbReference type="EMBL" id="VDN48194.1"/>
    </source>
</evidence>
<dbReference type="KEGG" id="cbar:PATL70BA_2302"/>
<dbReference type="InterPro" id="IPR009057">
    <property type="entry name" value="Homeodomain-like_sf"/>
</dbReference>
<proteinExistence type="predicted"/>
<keyword evidence="1" id="KW-0805">Transcription regulation</keyword>
<reference evidence="5 6" key="1">
    <citation type="submission" date="2018-09" db="EMBL/GenBank/DDBJ databases">
        <authorList>
            <person name="Postec A."/>
        </authorList>
    </citation>
    <scope>NUCLEOTIDE SEQUENCE [LARGE SCALE GENOMIC DNA]</scope>
    <source>
        <strain evidence="5">70B-A</strain>
    </source>
</reference>
<dbReference type="EMBL" id="LR130778">
    <property type="protein sequence ID" value="VDN48194.1"/>
    <property type="molecule type" value="Genomic_DNA"/>
</dbReference>
<keyword evidence="3" id="KW-0804">Transcription</keyword>
<gene>
    <name evidence="5" type="ORF">PATL70BA_2302</name>
</gene>
<sequence length="239" mass="27221">MKNSLIKEKLKNLDIHYKHPSYALECKLLKEIRQGYLASAAHTLKEINALEKPSLARDSIRSTKNSLIGSCTLFTRAVIEAGVNSEDAFDLSDVFIKHIESLDKKEDLVNFEYEMLETCTKLIQNTVIFNYPFPISKVAKHIYENATSKITVSTLAELTHLSPDYLSKLFYKEVGMSITDYIQKHKVEVAKNFLEFSQMKVTDIATLLEFCNPGYFSNVFKNHTGMSPALYRKSTTIDT</sequence>
<organism evidence="5 6">
    <name type="scientific">Petrocella atlantisensis</name>
    <dbReference type="NCBI Taxonomy" id="2173034"/>
    <lineage>
        <taxon>Bacteria</taxon>
        <taxon>Bacillati</taxon>
        <taxon>Bacillota</taxon>
        <taxon>Clostridia</taxon>
        <taxon>Lachnospirales</taxon>
        <taxon>Vallitaleaceae</taxon>
        <taxon>Petrocella</taxon>
    </lineage>
</organism>
<dbReference type="SUPFAM" id="SSF46689">
    <property type="entry name" value="Homeodomain-like"/>
    <property type="match status" value="2"/>
</dbReference>